<proteinExistence type="predicted"/>
<organism evidence="2 3">
    <name type="scientific">Pseudomassariella vexata</name>
    <dbReference type="NCBI Taxonomy" id="1141098"/>
    <lineage>
        <taxon>Eukaryota</taxon>
        <taxon>Fungi</taxon>
        <taxon>Dikarya</taxon>
        <taxon>Ascomycota</taxon>
        <taxon>Pezizomycotina</taxon>
        <taxon>Sordariomycetes</taxon>
        <taxon>Xylariomycetidae</taxon>
        <taxon>Amphisphaeriales</taxon>
        <taxon>Pseudomassariaceae</taxon>
        <taxon>Pseudomassariella</taxon>
    </lineage>
</organism>
<protein>
    <submittedName>
        <fullName evidence="2">Uncharacterized protein</fullName>
    </submittedName>
</protein>
<feature type="compositionally biased region" description="Low complexity" evidence="1">
    <location>
        <begin position="74"/>
        <end position="84"/>
    </location>
</feature>
<dbReference type="OrthoDB" id="3647at2759"/>
<name>A0A1Y2E0U5_9PEZI</name>
<evidence type="ECO:0000313" key="3">
    <source>
        <dbReference type="Proteomes" id="UP000193689"/>
    </source>
</evidence>
<reference evidence="2 3" key="1">
    <citation type="submission" date="2016-07" db="EMBL/GenBank/DDBJ databases">
        <title>Pervasive Adenine N6-methylation of Active Genes in Fungi.</title>
        <authorList>
            <consortium name="DOE Joint Genome Institute"/>
            <person name="Mondo S.J."/>
            <person name="Dannebaum R.O."/>
            <person name="Kuo R.C."/>
            <person name="Labutti K."/>
            <person name="Haridas S."/>
            <person name="Kuo A."/>
            <person name="Salamov A."/>
            <person name="Ahrendt S.R."/>
            <person name="Lipzen A."/>
            <person name="Sullivan W."/>
            <person name="Andreopoulos W.B."/>
            <person name="Clum A."/>
            <person name="Lindquist E."/>
            <person name="Daum C."/>
            <person name="Ramamoorthy G.K."/>
            <person name="Gryganskyi A."/>
            <person name="Culley D."/>
            <person name="Magnuson J.K."/>
            <person name="James T.Y."/>
            <person name="O'Malley M.A."/>
            <person name="Stajich J.E."/>
            <person name="Spatafora J.W."/>
            <person name="Visel A."/>
            <person name="Grigoriev I.V."/>
        </authorList>
    </citation>
    <scope>NUCLEOTIDE SEQUENCE [LARGE SCALE GENOMIC DNA]</scope>
    <source>
        <strain evidence="2 3">CBS 129021</strain>
    </source>
</reference>
<evidence type="ECO:0000256" key="1">
    <source>
        <dbReference type="SAM" id="MobiDB-lite"/>
    </source>
</evidence>
<dbReference type="InParanoid" id="A0A1Y2E0U5"/>
<dbReference type="Proteomes" id="UP000193689">
    <property type="component" value="Unassembled WGS sequence"/>
</dbReference>
<comment type="caution">
    <text evidence="2">The sequence shown here is derived from an EMBL/GenBank/DDBJ whole genome shotgun (WGS) entry which is preliminary data.</text>
</comment>
<keyword evidence="3" id="KW-1185">Reference proteome</keyword>
<dbReference type="GeneID" id="63779983"/>
<feature type="compositionally biased region" description="Polar residues" evidence="1">
    <location>
        <begin position="95"/>
        <end position="111"/>
    </location>
</feature>
<sequence length="111" mass="11848">MVPIQGELLTPTVDFETATDPPMSQAQLSNFVLVAICMALHRVGDIELAIKRLAERICLGDVLLVIDWAKHPSTDPAAASSASSGHRRSSPPAQKLSQCSQLSQRGQVSAL</sequence>
<dbReference type="RefSeq" id="XP_040716325.1">
    <property type="nucleotide sequence ID" value="XM_040863771.1"/>
</dbReference>
<accession>A0A1Y2E0U5</accession>
<feature type="region of interest" description="Disordered" evidence="1">
    <location>
        <begin position="73"/>
        <end position="111"/>
    </location>
</feature>
<gene>
    <name evidence="2" type="ORF">BCR38DRAFT_484634</name>
</gene>
<dbReference type="STRING" id="1141098.A0A1Y2E0U5"/>
<dbReference type="EMBL" id="MCFJ01000006">
    <property type="protein sequence ID" value="ORY65173.1"/>
    <property type="molecule type" value="Genomic_DNA"/>
</dbReference>
<dbReference type="AlphaFoldDB" id="A0A1Y2E0U5"/>
<evidence type="ECO:0000313" key="2">
    <source>
        <dbReference type="EMBL" id="ORY65173.1"/>
    </source>
</evidence>